<evidence type="ECO:0000256" key="6">
    <source>
        <dbReference type="ARBA" id="ARBA00023002"/>
    </source>
</evidence>
<evidence type="ECO:0000256" key="9">
    <source>
        <dbReference type="ARBA" id="ARBA00023136"/>
    </source>
</evidence>
<name>A0A200R9G0_MACCD</name>
<dbReference type="GO" id="GO:0016705">
    <property type="term" value="F:oxidoreductase activity, acting on paired donors, with incorporation or reduction of molecular oxygen"/>
    <property type="evidence" value="ECO:0007669"/>
    <property type="project" value="InterPro"/>
</dbReference>
<comment type="caution">
    <text evidence="13">The sequence shown here is derived from an EMBL/GenBank/DDBJ whole genome shotgun (WGS) entry which is preliminary data.</text>
</comment>
<dbReference type="InterPro" id="IPR017972">
    <property type="entry name" value="Cyt_P450_CS"/>
</dbReference>
<evidence type="ECO:0000256" key="2">
    <source>
        <dbReference type="ARBA" id="ARBA00004370"/>
    </source>
</evidence>
<keyword evidence="12" id="KW-0812">Transmembrane</keyword>
<dbReference type="GO" id="GO:0016125">
    <property type="term" value="P:sterol metabolic process"/>
    <property type="evidence" value="ECO:0007669"/>
    <property type="project" value="TreeGrafter"/>
</dbReference>
<evidence type="ECO:0000313" key="13">
    <source>
        <dbReference type="EMBL" id="OVA19316.1"/>
    </source>
</evidence>
<dbReference type="GO" id="GO:0016020">
    <property type="term" value="C:membrane"/>
    <property type="evidence" value="ECO:0007669"/>
    <property type="project" value="UniProtKB-SubCell"/>
</dbReference>
<dbReference type="STRING" id="56857.A0A200R9G0"/>
<dbReference type="AlphaFoldDB" id="A0A200R9G0"/>
<dbReference type="Proteomes" id="UP000195402">
    <property type="component" value="Unassembled WGS sequence"/>
</dbReference>
<organism evidence="13 14">
    <name type="scientific">Macleaya cordata</name>
    <name type="common">Five-seeded plume-poppy</name>
    <name type="synonym">Bocconia cordata</name>
    <dbReference type="NCBI Taxonomy" id="56857"/>
    <lineage>
        <taxon>Eukaryota</taxon>
        <taxon>Viridiplantae</taxon>
        <taxon>Streptophyta</taxon>
        <taxon>Embryophyta</taxon>
        <taxon>Tracheophyta</taxon>
        <taxon>Spermatophyta</taxon>
        <taxon>Magnoliopsida</taxon>
        <taxon>Ranunculales</taxon>
        <taxon>Papaveraceae</taxon>
        <taxon>Papaveroideae</taxon>
        <taxon>Macleaya</taxon>
    </lineage>
</organism>
<dbReference type="GO" id="GO:0004497">
    <property type="term" value="F:monooxygenase activity"/>
    <property type="evidence" value="ECO:0007669"/>
    <property type="project" value="UniProtKB-KW"/>
</dbReference>
<comment type="similarity">
    <text evidence="3 11">Belongs to the cytochrome P450 family.</text>
</comment>
<dbReference type="InParanoid" id="A0A200R9G0"/>
<evidence type="ECO:0000313" key="14">
    <source>
        <dbReference type="Proteomes" id="UP000195402"/>
    </source>
</evidence>
<gene>
    <name evidence="13" type="ORF">BVC80_521g129</name>
</gene>
<reference evidence="13 14" key="1">
    <citation type="journal article" date="2017" name="Mol. Plant">
        <title>The Genome of Medicinal Plant Macleaya cordata Provides New Insights into Benzylisoquinoline Alkaloids Metabolism.</title>
        <authorList>
            <person name="Liu X."/>
            <person name="Liu Y."/>
            <person name="Huang P."/>
            <person name="Ma Y."/>
            <person name="Qing Z."/>
            <person name="Tang Q."/>
            <person name="Cao H."/>
            <person name="Cheng P."/>
            <person name="Zheng Y."/>
            <person name="Yuan Z."/>
            <person name="Zhou Y."/>
            <person name="Liu J."/>
            <person name="Tang Z."/>
            <person name="Zhuo Y."/>
            <person name="Zhang Y."/>
            <person name="Yu L."/>
            <person name="Huang J."/>
            <person name="Yang P."/>
            <person name="Peng Q."/>
            <person name="Zhang J."/>
            <person name="Jiang W."/>
            <person name="Zhang Z."/>
            <person name="Lin K."/>
            <person name="Ro D.K."/>
            <person name="Chen X."/>
            <person name="Xiong X."/>
            <person name="Shang Y."/>
            <person name="Huang S."/>
            <person name="Zeng J."/>
        </authorList>
    </citation>
    <scope>NUCLEOTIDE SEQUENCE [LARGE SCALE GENOMIC DNA]</scope>
    <source>
        <strain evidence="14">cv. BLH2017</strain>
        <tissue evidence="13">Root</tissue>
    </source>
</reference>
<dbReference type="PANTHER" id="PTHR24286">
    <property type="entry name" value="CYTOCHROME P450 26"/>
    <property type="match status" value="1"/>
</dbReference>
<accession>A0A200R9G0</accession>
<dbReference type="Pfam" id="PF00067">
    <property type="entry name" value="p450"/>
    <property type="match status" value="1"/>
</dbReference>
<dbReference type="OrthoDB" id="1372046at2759"/>
<evidence type="ECO:0000256" key="11">
    <source>
        <dbReference type="RuleBase" id="RU000461"/>
    </source>
</evidence>
<dbReference type="PANTHER" id="PTHR24286:SF349">
    <property type="entry name" value="CYTOCHROME P450 716A1-RELATED"/>
    <property type="match status" value="1"/>
</dbReference>
<evidence type="ECO:0000256" key="12">
    <source>
        <dbReference type="SAM" id="Phobius"/>
    </source>
</evidence>
<keyword evidence="5 10" id="KW-0479">Metal-binding</keyword>
<dbReference type="PRINTS" id="PR00463">
    <property type="entry name" value="EP450I"/>
</dbReference>
<keyword evidence="6 11" id="KW-0560">Oxidoreductase</keyword>
<dbReference type="PRINTS" id="PR00385">
    <property type="entry name" value="P450"/>
</dbReference>
<evidence type="ECO:0000256" key="7">
    <source>
        <dbReference type="ARBA" id="ARBA00023004"/>
    </source>
</evidence>
<keyword evidence="14" id="KW-1185">Reference proteome</keyword>
<comment type="cofactor">
    <cofactor evidence="1 10">
        <name>heme</name>
        <dbReference type="ChEBI" id="CHEBI:30413"/>
    </cofactor>
</comment>
<dbReference type="EMBL" id="MVGT01000213">
    <property type="protein sequence ID" value="OVA19316.1"/>
    <property type="molecule type" value="Genomic_DNA"/>
</dbReference>
<keyword evidence="12" id="KW-1133">Transmembrane helix</keyword>
<sequence length="491" mass="55261">MELMLLSSSYSLILVPILLLIISLYFTFFSSSKNKSQSSVDPSKYPPGKTGWPIVGESLEFLNAGRKGAPEKFIRERMKKFSPEIFRTSLLGESAAVLCGPAGNKFLFSNENKLVNAWWPKSVDKIFPSPKNISSQEEAKKMRKLLPQFLKPEALQRYIPIMDTVVLKHLEANWDNKKEVLVFPLSKNYTFGLACRLFASIDDPARVEELGEPFAALAAGIISIPIDLPGTPFNRGIKASNYVRNELLGIIKQRKIDLAEKKASPSQDILSHMLLTADEDGQFMSELDIANKILGLLIGGHDTASAAITFIVKYLAELPEVYNEVRKEQMEIAKAKGPGELLNWDDIQKMKYSWNVACEVMRLAPPLQGAFREAITDFSYGGFSIPKGWQLYWSANSTHKNPDFFKEPEKFDPSRFEGNGPTPYTFVPFGGGPRMCPGKEYARLEILAFMYHVVRRYKWEKILPNEKIVVDPMPMPAKGLPVRLYPQTSSC</sequence>
<dbReference type="SUPFAM" id="SSF48264">
    <property type="entry name" value="Cytochrome P450"/>
    <property type="match status" value="1"/>
</dbReference>
<evidence type="ECO:0000256" key="10">
    <source>
        <dbReference type="PIRSR" id="PIRSR602401-1"/>
    </source>
</evidence>
<dbReference type="FunCoup" id="A0A200R9G0">
    <property type="interactions" value="143"/>
</dbReference>
<keyword evidence="9 12" id="KW-0472">Membrane</keyword>
<proteinExistence type="inferred from homology"/>
<keyword evidence="7 10" id="KW-0408">Iron</keyword>
<dbReference type="GO" id="GO:0005506">
    <property type="term" value="F:iron ion binding"/>
    <property type="evidence" value="ECO:0007669"/>
    <property type="project" value="InterPro"/>
</dbReference>
<evidence type="ECO:0000256" key="5">
    <source>
        <dbReference type="ARBA" id="ARBA00022723"/>
    </source>
</evidence>
<dbReference type="GO" id="GO:0020037">
    <property type="term" value="F:heme binding"/>
    <property type="evidence" value="ECO:0007669"/>
    <property type="project" value="InterPro"/>
</dbReference>
<evidence type="ECO:0000256" key="1">
    <source>
        <dbReference type="ARBA" id="ARBA00001971"/>
    </source>
</evidence>
<feature type="binding site" description="axial binding residue" evidence="10">
    <location>
        <position position="436"/>
    </location>
    <ligand>
        <name>heme</name>
        <dbReference type="ChEBI" id="CHEBI:30413"/>
    </ligand>
    <ligandPart>
        <name>Fe</name>
        <dbReference type="ChEBI" id="CHEBI:18248"/>
    </ligandPart>
</feature>
<dbReference type="Gene3D" id="1.10.630.10">
    <property type="entry name" value="Cytochrome P450"/>
    <property type="match status" value="1"/>
</dbReference>
<evidence type="ECO:0000256" key="8">
    <source>
        <dbReference type="ARBA" id="ARBA00023033"/>
    </source>
</evidence>
<keyword evidence="8 11" id="KW-0503">Monooxygenase</keyword>
<evidence type="ECO:0000256" key="4">
    <source>
        <dbReference type="ARBA" id="ARBA00022617"/>
    </source>
</evidence>
<dbReference type="OMA" id="AVYNEQM"/>
<comment type="subcellular location">
    <subcellularLocation>
        <location evidence="2">Membrane</location>
    </subcellularLocation>
</comment>
<dbReference type="GO" id="GO:0033075">
    <property type="term" value="P:isoquinoline alkaloid biosynthetic process"/>
    <property type="evidence" value="ECO:0007669"/>
    <property type="project" value="UniProtKB-ARBA"/>
</dbReference>
<dbReference type="FunFam" id="1.10.630.10:FF:000022">
    <property type="entry name" value="Taxadiene 5-alpha hydroxylase"/>
    <property type="match status" value="1"/>
</dbReference>
<dbReference type="InterPro" id="IPR001128">
    <property type="entry name" value="Cyt_P450"/>
</dbReference>
<keyword evidence="4 10" id="KW-0349">Heme</keyword>
<feature type="transmembrane region" description="Helical" evidence="12">
    <location>
        <begin position="12"/>
        <end position="29"/>
    </location>
</feature>
<dbReference type="InterPro" id="IPR002401">
    <property type="entry name" value="Cyt_P450_E_grp-I"/>
</dbReference>
<protein>
    <submittedName>
        <fullName evidence="13">Cytochrome P450</fullName>
    </submittedName>
</protein>
<dbReference type="CDD" id="cd11043">
    <property type="entry name" value="CYP90-like"/>
    <property type="match status" value="1"/>
</dbReference>
<dbReference type="PROSITE" id="PS00086">
    <property type="entry name" value="CYTOCHROME_P450"/>
    <property type="match status" value="1"/>
</dbReference>
<dbReference type="InterPro" id="IPR036396">
    <property type="entry name" value="Cyt_P450_sf"/>
</dbReference>
<evidence type="ECO:0000256" key="3">
    <source>
        <dbReference type="ARBA" id="ARBA00010617"/>
    </source>
</evidence>